<accession>A0A2R6NFB8</accession>
<dbReference type="GO" id="GO:0004040">
    <property type="term" value="F:amidase activity"/>
    <property type="evidence" value="ECO:0007669"/>
    <property type="project" value="UniProtKB-EC"/>
</dbReference>
<dbReference type="PANTHER" id="PTHR46072">
    <property type="entry name" value="AMIDASE-RELATED-RELATED"/>
    <property type="match status" value="1"/>
</dbReference>
<gene>
    <name evidence="8" type="ORF">PHLCEN_2v13053</name>
</gene>
<dbReference type="Pfam" id="PF01425">
    <property type="entry name" value="Amidase"/>
    <property type="match status" value="1"/>
</dbReference>
<evidence type="ECO:0000259" key="7">
    <source>
        <dbReference type="Pfam" id="PF01425"/>
    </source>
</evidence>
<dbReference type="SUPFAM" id="SSF75304">
    <property type="entry name" value="Amidase signature (AS) enzymes"/>
    <property type="match status" value="1"/>
</dbReference>
<dbReference type="Gene3D" id="3.90.1300.10">
    <property type="entry name" value="Amidase signature (AS) domain"/>
    <property type="match status" value="1"/>
</dbReference>
<dbReference type="EMBL" id="MLYV02001295">
    <property type="protein sequence ID" value="PSR71084.1"/>
    <property type="molecule type" value="Genomic_DNA"/>
</dbReference>
<dbReference type="AlphaFoldDB" id="A0A2R6NFB8"/>
<dbReference type="InterPro" id="IPR020556">
    <property type="entry name" value="Amidase_CS"/>
</dbReference>
<evidence type="ECO:0000256" key="2">
    <source>
        <dbReference type="ARBA" id="ARBA00009199"/>
    </source>
</evidence>
<keyword evidence="4" id="KW-0378">Hydrolase</keyword>
<name>A0A2R6NFB8_9APHY</name>
<dbReference type="Proteomes" id="UP000186601">
    <property type="component" value="Unassembled WGS sequence"/>
</dbReference>
<sequence>MSPDGDFVGTSALSDPAPSLDWKSVAARKVADRRANLDHWPDWHLKEKVPEAVADVSDIPLSQLTDREREIVSQDATSLVGSLRDRRYTAIEVIKAFCHVATVAQELTNCLTEVFFAEAFQRASELDRYLEETGEVVGPLHGLPVSIKDHVMVKGHDTSTGYIAWAYKTEATKDAVVVDILRKAGAVLYVKTANPQTLLSLETNNNIYGRTLNPFNRRLTPGGSSGGESALISLHGSPMGIGTDIGGSIRIPAAHMGLYGLKGSVARMPHAGLMGSHDGMDAIIGALGPIATSARDLALFCRAMLHYEPWLVEPPLLGIPWRQDVVDGVGIPDKLSIAILWDDGVVRPHPPILDALKRTKDALVHGGHEVIRWSPVDHQEAWDLICKLYFLDGGEEYRKTMEGDPYVPQTEWIMAQVPNGAKSFTIEETFQLNLLRESLRAKIAAHWNNTGIRTKSGRQVDAVLCPVAPTLAPPHDTTRWWGYTSYWNLMDFPAAVFPVGRLNAETYRPLDVHSEFPASDTPRNAAEAFIQSQWNPNTYHNASISLQLVGRRLNEEKVLGMLQKVEDALNRFSTSASIPL</sequence>
<feature type="active site" description="Charge relay system" evidence="5">
    <location>
        <position position="224"/>
    </location>
</feature>
<evidence type="ECO:0000256" key="5">
    <source>
        <dbReference type="PIRSR" id="PIRSR001221-1"/>
    </source>
</evidence>
<reference evidence="8 9" key="1">
    <citation type="submission" date="2018-02" db="EMBL/GenBank/DDBJ databases">
        <title>Genome sequence of the basidiomycete white-rot fungus Phlebia centrifuga.</title>
        <authorList>
            <person name="Granchi Z."/>
            <person name="Peng M."/>
            <person name="de Vries R.P."/>
            <person name="Hilden K."/>
            <person name="Makela M.R."/>
            <person name="Grigoriev I."/>
            <person name="Riley R."/>
        </authorList>
    </citation>
    <scope>NUCLEOTIDE SEQUENCE [LARGE SCALE GENOMIC DNA]</scope>
    <source>
        <strain evidence="8 9">FBCC195</strain>
    </source>
</reference>
<protein>
    <recommendedName>
        <fullName evidence="3">amidase</fullName>
        <ecNumber evidence="3">3.5.1.4</ecNumber>
    </recommendedName>
</protein>
<dbReference type="InterPro" id="IPR023631">
    <property type="entry name" value="Amidase_dom"/>
</dbReference>
<dbReference type="OrthoDB" id="6428749at2759"/>
<comment type="caution">
    <text evidence="8">The sequence shown here is derived from an EMBL/GenBank/DDBJ whole genome shotgun (WGS) entry which is preliminary data.</text>
</comment>
<evidence type="ECO:0000313" key="9">
    <source>
        <dbReference type="Proteomes" id="UP000186601"/>
    </source>
</evidence>
<feature type="domain" description="Amidase" evidence="7">
    <location>
        <begin position="92"/>
        <end position="559"/>
    </location>
</feature>
<comment type="catalytic activity">
    <reaction evidence="1">
        <text>a monocarboxylic acid amide + H2O = a monocarboxylate + NH4(+)</text>
        <dbReference type="Rhea" id="RHEA:12020"/>
        <dbReference type="ChEBI" id="CHEBI:15377"/>
        <dbReference type="ChEBI" id="CHEBI:28938"/>
        <dbReference type="ChEBI" id="CHEBI:35757"/>
        <dbReference type="ChEBI" id="CHEBI:83628"/>
        <dbReference type="EC" id="3.5.1.4"/>
    </reaction>
</comment>
<evidence type="ECO:0000256" key="3">
    <source>
        <dbReference type="ARBA" id="ARBA00012922"/>
    </source>
</evidence>
<comment type="similarity">
    <text evidence="2">Belongs to the amidase family.</text>
</comment>
<evidence type="ECO:0000256" key="1">
    <source>
        <dbReference type="ARBA" id="ARBA00001311"/>
    </source>
</evidence>
<feature type="active site" description="Charge relay system" evidence="5">
    <location>
        <position position="148"/>
    </location>
</feature>
<dbReference type="InterPro" id="IPR036928">
    <property type="entry name" value="AS_sf"/>
</dbReference>
<evidence type="ECO:0000256" key="4">
    <source>
        <dbReference type="ARBA" id="ARBA00022801"/>
    </source>
</evidence>
<proteinExistence type="inferred from homology"/>
<feature type="binding site" evidence="6">
    <location>
        <position position="224"/>
    </location>
    <ligand>
        <name>substrate</name>
    </ligand>
</feature>
<dbReference type="PROSITE" id="PS00571">
    <property type="entry name" value="AMIDASES"/>
    <property type="match status" value="1"/>
</dbReference>
<evidence type="ECO:0000256" key="6">
    <source>
        <dbReference type="PIRSR" id="PIRSR001221-2"/>
    </source>
</evidence>
<organism evidence="8 9">
    <name type="scientific">Hermanssonia centrifuga</name>
    <dbReference type="NCBI Taxonomy" id="98765"/>
    <lineage>
        <taxon>Eukaryota</taxon>
        <taxon>Fungi</taxon>
        <taxon>Dikarya</taxon>
        <taxon>Basidiomycota</taxon>
        <taxon>Agaricomycotina</taxon>
        <taxon>Agaricomycetes</taxon>
        <taxon>Polyporales</taxon>
        <taxon>Meruliaceae</taxon>
        <taxon>Hermanssonia</taxon>
    </lineage>
</organism>
<dbReference type="PIRSF" id="PIRSF001221">
    <property type="entry name" value="Amidase_fungi"/>
    <property type="match status" value="1"/>
</dbReference>
<keyword evidence="9" id="KW-1185">Reference proteome</keyword>
<feature type="binding site" evidence="6">
    <location>
        <begin position="245"/>
        <end position="248"/>
    </location>
    <ligand>
        <name>substrate</name>
    </ligand>
</feature>
<evidence type="ECO:0000313" key="8">
    <source>
        <dbReference type="EMBL" id="PSR71084.1"/>
    </source>
</evidence>
<dbReference type="EC" id="3.5.1.4" evidence="3"/>
<feature type="active site" description="Acyl-ester intermediate" evidence="5">
    <location>
        <position position="248"/>
    </location>
</feature>
<dbReference type="STRING" id="98765.A0A2R6NFB8"/>
<feature type="binding site" evidence="6">
    <location>
        <position position="198"/>
    </location>
    <ligand>
        <name>substrate</name>
    </ligand>
</feature>